<dbReference type="EMBL" id="NQMQ01000018">
    <property type="protein sequence ID" value="PAJ69196.1"/>
    <property type="molecule type" value="Genomic_DNA"/>
</dbReference>
<keyword evidence="5" id="KW-0472">Membrane</keyword>
<sequence length="597" mass="63446">MSAVGPDSGYAVIDLETTGFGKFDRIVEIGVVQLGPDLSVERTWRTLVQPMRDIPNTHIHGISATDVVDAPTFDQVADELRGLMQGRTPVAHNASFEKRFLQTELARAGMANWVSEAWVDTMRLAREYMGVGKLSEALALADAEATAELLRYFYSQQARQAGTRIAQLSCALPSSGEWGEETYRRRLAHALKDKEITRAEASLLEAAATGLAAEDVEAINEEFTRQLVIEAWADGVITDDERAELLAVAEALGVNTAGLLEDPQADDDGVVLKPGDRVALTGALDIPRDAWTERATAAGLDVGGVTKKCAVLVAANPDSMSGKARKAREYGVPIVKEAMFAQLIAAMDSGGAGAIIDATATDPFSWLTPEDTQRTGASPAQIAALWIARNPERPLYEMSDHLRPEHRPEATGTGIDKYLDAWREQHPLMLKASAADLLQLRGVGEKRCNKLVELVVELAADGAPEPAAPEAMEEPAPEPLPRPVATPVPGSPYGYSAADELFEDPLASSSTPASAPPSAVAVPDEAPPAKKQNGAARVCKWSAIIMAVTAVLIIVLGAGLGMPGEHPVAITVALVFMGAALSTILSGIVAVIKLLRK</sequence>
<dbReference type="InterPro" id="IPR012337">
    <property type="entry name" value="RNaseH-like_sf"/>
</dbReference>
<dbReference type="SMART" id="SM00479">
    <property type="entry name" value="EXOIII"/>
    <property type="match status" value="1"/>
</dbReference>
<evidence type="ECO:0000256" key="1">
    <source>
        <dbReference type="ARBA" id="ARBA00022722"/>
    </source>
</evidence>
<dbReference type="GO" id="GO:0003676">
    <property type="term" value="F:nucleic acid binding"/>
    <property type="evidence" value="ECO:0007669"/>
    <property type="project" value="InterPro"/>
</dbReference>
<evidence type="ECO:0000256" key="5">
    <source>
        <dbReference type="SAM" id="Phobius"/>
    </source>
</evidence>
<dbReference type="PANTHER" id="PTHR30231:SF4">
    <property type="entry name" value="PROTEIN NEN2"/>
    <property type="match status" value="1"/>
</dbReference>
<keyword evidence="2" id="KW-0378">Hydrolase</keyword>
<dbReference type="AlphaFoldDB" id="A0A269PCB3"/>
<keyword evidence="5" id="KW-0812">Transmembrane</keyword>
<feature type="transmembrane region" description="Helical" evidence="5">
    <location>
        <begin position="541"/>
        <end position="562"/>
    </location>
</feature>
<keyword evidence="5" id="KW-1133">Transmembrane helix</keyword>
<accession>A0A269PCB3</accession>
<feature type="region of interest" description="Disordered" evidence="4">
    <location>
        <begin position="506"/>
        <end position="527"/>
    </location>
</feature>
<evidence type="ECO:0000313" key="7">
    <source>
        <dbReference type="EMBL" id="PAJ69196.1"/>
    </source>
</evidence>
<gene>
    <name evidence="7" type="ORF">CIG21_08870</name>
</gene>
<feature type="transmembrane region" description="Helical" evidence="5">
    <location>
        <begin position="568"/>
        <end position="592"/>
    </location>
</feature>
<dbReference type="Proteomes" id="UP000215771">
    <property type="component" value="Unassembled WGS sequence"/>
</dbReference>
<protein>
    <recommendedName>
        <fullName evidence="6">Exonuclease domain-containing protein</fullName>
    </recommendedName>
</protein>
<keyword evidence="1" id="KW-0540">Nuclease</keyword>
<organism evidence="7 8">
    <name type="scientific">Corynebacterium hadale</name>
    <dbReference type="NCBI Taxonomy" id="2026255"/>
    <lineage>
        <taxon>Bacteria</taxon>
        <taxon>Bacillati</taxon>
        <taxon>Actinomycetota</taxon>
        <taxon>Actinomycetes</taxon>
        <taxon>Mycobacteriales</taxon>
        <taxon>Corynebacteriaceae</taxon>
        <taxon>Corynebacterium</taxon>
    </lineage>
</organism>
<keyword evidence="3" id="KW-0269">Exonuclease</keyword>
<dbReference type="InterPro" id="IPR013520">
    <property type="entry name" value="Ribonucl_H"/>
</dbReference>
<dbReference type="GO" id="GO:0008408">
    <property type="term" value="F:3'-5' exonuclease activity"/>
    <property type="evidence" value="ECO:0007669"/>
    <property type="project" value="TreeGrafter"/>
</dbReference>
<dbReference type="Pfam" id="PF00929">
    <property type="entry name" value="RNase_T"/>
    <property type="match status" value="1"/>
</dbReference>
<evidence type="ECO:0000256" key="3">
    <source>
        <dbReference type="ARBA" id="ARBA00022839"/>
    </source>
</evidence>
<dbReference type="InterPro" id="IPR036397">
    <property type="entry name" value="RNaseH_sf"/>
</dbReference>
<dbReference type="GO" id="GO:0005829">
    <property type="term" value="C:cytosol"/>
    <property type="evidence" value="ECO:0007669"/>
    <property type="project" value="TreeGrafter"/>
</dbReference>
<dbReference type="PANTHER" id="PTHR30231">
    <property type="entry name" value="DNA POLYMERASE III SUBUNIT EPSILON"/>
    <property type="match status" value="1"/>
</dbReference>
<dbReference type="Gene3D" id="3.40.50.10190">
    <property type="entry name" value="BRCT domain"/>
    <property type="match status" value="1"/>
</dbReference>
<dbReference type="InterPro" id="IPR036420">
    <property type="entry name" value="BRCT_dom_sf"/>
</dbReference>
<reference evidence="7 8" key="1">
    <citation type="submission" date="2017-08" db="EMBL/GenBank/DDBJ databases">
        <authorList>
            <person name="de Groot N.N."/>
        </authorList>
    </citation>
    <scope>NUCLEOTIDE SEQUENCE [LARGE SCALE GENOMIC DNA]</scope>
    <source>
        <strain evidence="7 8">NBT06-6</strain>
    </source>
</reference>
<evidence type="ECO:0000256" key="2">
    <source>
        <dbReference type="ARBA" id="ARBA00022801"/>
    </source>
</evidence>
<dbReference type="Gene3D" id="3.30.420.10">
    <property type="entry name" value="Ribonuclease H-like superfamily/Ribonuclease H"/>
    <property type="match status" value="1"/>
</dbReference>
<comment type="caution">
    <text evidence="7">The sequence shown here is derived from an EMBL/GenBank/DDBJ whole genome shotgun (WGS) entry which is preliminary data.</text>
</comment>
<evidence type="ECO:0000259" key="6">
    <source>
        <dbReference type="SMART" id="SM00479"/>
    </source>
</evidence>
<feature type="compositionally biased region" description="Low complexity" evidence="4">
    <location>
        <begin position="506"/>
        <end position="524"/>
    </location>
</feature>
<dbReference type="SUPFAM" id="SSF53098">
    <property type="entry name" value="Ribonuclease H-like"/>
    <property type="match status" value="1"/>
</dbReference>
<evidence type="ECO:0000256" key="4">
    <source>
        <dbReference type="SAM" id="MobiDB-lite"/>
    </source>
</evidence>
<feature type="domain" description="Exonuclease" evidence="6">
    <location>
        <begin position="9"/>
        <end position="159"/>
    </location>
</feature>
<proteinExistence type="predicted"/>
<dbReference type="CDD" id="cd06127">
    <property type="entry name" value="DEDDh"/>
    <property type="match status" value="1"/>
</dbReference>
<evidence type="ECO:0000313" key="8">
    <source>
        <dbReference type="Proteomes" id="UP000215771"/>
    </source>
</evidence>
<dbReference type="SUPFAM" id="SSF52113">
    <property type="entry name" value="BRCT domain"/>
    <property type="match status" value="1"/>
</dbReference>
<name>A0A269PCB3_9CORY</name>